<protein>
    <submittedName>
        <fullName evidence="1">Uncharacterized protein</fullName>
    </submittedName>
</protein>
<organism evidence="1 2">
    <name type="scientific">Paractinoplanes hotanensis</name>
    <dbReference type="NCBI Taxonomy" id="2906497"/>
    <lineage>
        <taxon>Bacteria</taxon>
        <taxon>Bacillati</taxon>
        <taxon>Actinomycetota</taxon>
        <taxon>Actinomycetes</taxon>
        <taxon>Micromonosporales</taxon>
        <taxon>Micromonosporaceae</taxon>
        <taxon>Paractinoplanes</taxon>
    </lineage>
</organism>
<dbReference type="EMBL" id="JAMQOL010000053">
    <property type="protein sequence ID" value="MCM4083024.1"/>
    <property type="molecule type" value="Genomic_DNA"/>
</dbReference>
<keyword evidence="2" id="KW-1185">Reference proteome</keyword>
<evidence type="ECO:0000313" key="2">
    <source>
        <dbReference type="Proteomes" id="UP001523216"/>
    </source>
</evidence>
<proteinExistence type="predicted"/>
<gene>
    <name evidence="1" type="ORF">LXN57_36235</name>
</gene>
<name>A0ABT0YAG6_9ACTN</name>
<comment type="caution">
    <text evidence="1">The sequence shown here is derived from an EMBL/GenBank/DDBJ whole genome shotgun (WGS) entry which is preliminary data.</text>
</comment>
<evidence type="ECO:0000313" key="1">
    <source>
        <dbReference type="EMBL" id="MCM4083024.1"/>
    </source>
</evidence>
<reference evidence="1 2" key="1">
    <citation type="submission" date="2022-06" db="EMBL/GenBank/DDBJ databases">
        <title>Actinoplanes abujensis sp. nov., isolated from Nigerian arid soil.</title>
        <authorList>
            <person name="Ding P."/>
        </authorList>
    </citation>
    <scope>NUCLEOTIDE SEQUENCE [LARGE SCALE GENOMIC DNA]</scope>
    <source>
        <strain evidence="2">TRM88002</strain>
    </source>
</reference>
<sequence>MQLAQVLDVIERLLVAAEHPEIVKVERYGTATEPWGPDAARSRTTLISGLKATFTSTSTAFLNGRILPGVVEVPVPAEMPPPTLRAPRFVTFVAQLLDIARPPAFASWQLVTPVTAGPPDRPGTLPYGIAITCADGTKMLLLSQATGAMVGAEPAEEPFPDYVIPDGLAAAAA</sequence>
<dbReference type="Proteomes" id="UP001523216">
    <property type="component" value="Unassembled WGS sequence"/>
</dbReference>
<accession>A0ABT0YAG6</accession>
<dbReference type="RefSeq" id="WP_251802730.1">
    <property type="nucleotide sequence ID" value="NZ_JAMQOL010000053.1"/>
</dbReference>